<evidence type="ECO:0000256" key="6">
    <source>
        <dbReference type="ARBA" id="ARBA00023136"/>
    </source>
</evidence>
<keyword evidence="6 7" id="KW-0472">Membrane</keyword>
<evidence type="ECO:0000313" key="9">
    <source>
        <dbReference type="EMBL" id="MFC4268205.1"/>
    </source>
</evidence>
<evidence type="ECO:0000259" key="8">
    <source>
        <dbReference type="Pfam" id="PF02397"/>
    </source>
</evidence>
<keyword evidence="3" id="KW-0808">Transferase</keyword>
<dbReference type="Proteomes" id="UP001595826">
    <property type="component" value="Unassembled WGS sequence"/>
</dbReference>
<dbReference type="PANTHER" id="PTHR30576:SF0">
    <property type="entry name" value="UNDECAPRENYL-PHOSPHATE N-ACETYLGALACTOSAMINYL 1-PHOSPHATE TRANSFERASE-RELATED"/>
    <property type="match status" value="1"/>
</dbReference>
<gene>
    <name evidence="9" type="ORF">ACFOWD_04745</name>
</gene>
<evidence type="ECO:0000256" key="1">
    <source>
        <dbReference type="ARBA" id="ARBA00004141"/>
    </source>
</evidence>
<keyword evidence="4 7" id="KW-0812">Transmembrane</keyword>
<feature type="transmembrane region" description="Helical" evidence="7">
    <location>
        <begin position="263"/>
        <end position="288"/>
    </location>
</feature>
<evidence type="ECO:0000256" key="4">
    <source>
        <dbReference type="ARBA" id="ARBA00022692"/>
    </source>
</evidence>
<reference evidence="10" key="1">
    <citation type="journal article" date="2019" name="Int. J. Syst. Evol. Microbiol.">
        <title>The Global Catalogue of Microorganisms (GCM) 10K type strain sequencing project: providing services to taxonomists for standard genome sequencing and annotation.</title>
        <authorList>
            <consortium name="The Broad Institute Genomics Platform"/>
            <consortium name="The Broad Institute Genome Sequencing Center for Infectious Disease"/>
            <person name="Wu L."/>
            <person name="Ma J."/>
        </authorList>
    </citation>
    <scope>NUCLEOTIDE SEQUENCE [LARGE SCALE GENOMIC DNA]</scope>
    <source>
        <strain evidence="10">CECT 8655</strain>
    </source>
</reference>
<feature type="transmembrane region" description="Helical" evidence="7">
    <location>
        <begin position="37"/>
        <end position="55"/>
    </location>
</feature>
<dbReference type="EMBL" id="JBHSCY010000001">
    <property type="protein sequence ID" value="MFC4268205.1"/>
    <property type="molecule type" value="Genomic_DNA"/>
</dbReference>
<keyword evidence="10" id="KW-1185">Reference proteome</keyword>
<evidence type="ECO:0000256" key="7">
    <source>
        <dbReference type="SAM" id="Phobius"/>
    </source>
</evidence>
<sequence length="452" mass="53564">MIKRIKKYSSLIRPLIILFDLIVINVVVYFFSDKQFFNLKFSIYLSIFWLLISYYTKFYNVYRYTHVLRLITLILSQFFVFLLAFFAYFTIFEEGQIVNKQSNIVFYFVSIITLFKFIFFFLLKSYRLSGNNYRNVVVFGKSKSAQNIASIFEKRQDLGYRFRGFFTDKTNVTGHSGTIEQGLDYILKEDIDEVYCEESSMSREKFKQIRIFCNKHKIDFSLVPENKAIYSKDFILEYYGTIPVLKPKQLPFERIETHILKRFFDVIFSFFVCLLILSWLLPILWIIVKLNSKGNFLFKQKRDGANGKQFYCYKIRSMKNNVLADKISTTKDDSRITSVGSFLRRTSLDELPQFFNVLKGDMSVVGPRPHMNIQTKKYLNEIDNYIIRNSVKPGITGLAQVSGYRGEVKEKSDIENRVRLDIFYIENWSFFLDIKIILQTLLSVFKEEEKAY</sequence>
<comment type="similarity">
    <text evidence="2">Belongs to the bacterial sugar transferase family.</text>
</comment>
<accession>A0ABV8R6U1</accession>
<proteinExistence type="inferred from homology"/>
<organism evidence="9 10">
    <name type="scientific">Polaribacter marinivivus</name>
    <dbReference type="NCBI Taxonomy" id="1524260"/>
    <lineage>
        <taxon>Bacteria</taxon>
        <taxon>Pseudomonadati</taxon>
        <taxon>Bacteroidota</taxon>
        <taxon>Flavobacteriia</taxon>
        <taxon>Flavobacteriales</taxon>
        <taxon>Flavobacteriaceae</taxon>
    </lineage>
</organism>
<dbReference type="Pfam" id="PF13727">
    <property type="entry name" value="CoA_binding_3"/>
    <property type="match status" value="1"/>
</dbReference>
<dbReference type="Gene3D" id="3.40.50.720">
    <property type="entry name" value="NAD(P)-binding Rossmann-like Domain"/>
    <property type="match status" value="1"/>
</dbReference>
<keyword evidence="5 7" id="KW-1133">Transmembrane helix</keyword>
<evidence type="ECO:0000256" key="2">
    <source>
        <dbReference type="ARBA" id="ARBA00006464"/>
    </source>
</evidence>
<evidence type="ECO:0000256" key="5">
    <source>
        <dbReference type="ARBA" id="ARBA00022989"/>
    </source>
</evidence>
<feature type="transmembrane region" description="Helical" evidence="7">
    <location>
        <begin position="12"/>
        <end position="31"/>
    </location>
</feature>
<name>A0ABV8R6U1_9FLAO</name>
<dbReference type="PANTHER" id="PTHR30576">
    <property type="entry name" value="COLANIC BIOSYNTHESIS UDP-GLUCOSE LIPID CARRIER TRANSFERASE"/>
    <property type="match status" value="1"/>
</dbReference>
<feature type="transmembrane region" description="Helical" evidence="7">
    <location>
        <begin position="104"/>
        <end position="123"/>
    </location>
</feature>
<comment type="subcellular location">
    <subcellularLocation>
        <location evidence="1">Membrane</location>
        <topology evidence="1">Multi-pass membrane protein</topology>
    </subcellularLocation>
</comment>
<dbReference type="Pfam" id="PF02397">
    <property type="entry name" value="Bac_transf"/>
    <property type="match status" value="1"/>
</dbReference>
<comment type="caution">
    <text evidence="9">The sequence shown here is derived from an EMBL/GenBank/DDBJ whole genome shotgun (WGS) entry which is preliminary data.</text>
</comment>
<feature type="domain" description="Bacterial sugar transferase" evidence="8">
    <location>
        <begin position="261"/>
        <end position="446"/>
    </location>
</feature>
<evidence type="ECO:0000256" key="3">
    <source>
        <dbReference type="ARBA" id="ARBA00022679"/>
    </source>
</evidence>
<feature type="transmembrane region" description="Helical" evidence="7">
    <location>
        <begin position="67"/>
        <end position="92"/>
    </location>
</feature>
<dbReference type="RefSeq" id="WP_377408547.1">
    <property type="nucleotide sequence ID" value="NZ_JBHSCY010000001.1"/>
</dbReference>
<protein>
    <submittedName>
        <fullName evidence="9">Exopolysaccharide biosynthesis polyprenyl glycosylphosphotransferase</fullName>
    </submittedName>
</protein>
<dbReference type="InterPro" id="IPR003362">
    <property type="entry name" value="Bact_transf"/>
</dbReference>
<dbReference type="NCBIfam" id="TIGR03025">
    <property type="entry name" value="EPS_sugtrans"/>
    <property type="match status" value="1"/>
</dbReference>
<dbReference type="InterPro" id="IPR017475">
    <property type="entry name" value="EPS_sugar_tfrase"/>
</dbReference>
<evidence type="ECO:0000313" key="10">
    <source>
        <dbReference type="Proteomes" id="UP001595826"/>
    </source>
</evidence>